<dbReference type="EMBL" id="NOVD01000004">
    <property type="protein sequence ID" value="PCK27864.1"/>
    <property type="molecule type" value="Genomic_DNA"/>
</dbReference>
<dbReference type="SUPFAM" id="SSF53474">
    <property type="entry name" value="alpha/beta-Hydrolases"/>
    <property type="match status" value="1"/>
</dbReference>
<dbReference type="GO" id="GO:0016042">
    <property type="term" value="P:lipid catabolic process"/>
    <property type="evidence" value="ECO:0007669"/>
    <property type="project" value="InterPro"/>
</dbReference>
<sequence length="296" mass="30770">MMVSLVTIVSIPAIGNAQSPDEADTSFVLPGANDWDCKPSEKHPRPVVLVHGTWSDPVTTWTTLSPQLAAEGYCVFALEYGRTGSLLGGNALGLVGGDDIPKSALELARFVDDVRASTGAAQVDIVGHSLGGTLTRQYLRFAGGADHWDPSKNKVHTLVTLGATNHGSSFGGKQTLSAIAEAFGLPMSDLALTAVGPSFFQQMIGSAFLQALNAGGDTDAGVNYAVLASRGDEVSTPPEATFLNAGPGATVDNVWVQEGCEDVKVTHQELTSAPRAVALILAALDPSYTDTHPLPC</sequence>
<reference evidence="1 2" key="1">
    <citation type="submission" date="2017-07" db="EMBL/GenBank/DDBJ databases">
        <title>Draft sequence of Rhodococcus enclensis 23b-28.</title>
        <authorList>
            <person name="Besaury L."/>
            <person name="Sancelme M."/>
            <person name="Amato P."/>
            <person name="Lallement A."/>
            <person name="Delort A.-M."/>
        </authorList>
    </citation>
    <scope>NUCLEOTIDE SEQUENCE [LARGE SCALE GENOMIC DNA]</scope>
    <source>
        <strain evidence="1 2">23b-28</strain>
    </source>
</reference>
<accession>A0A2A5JE60</accession>
<gene>
    <name evidence="1" type="ORF">CHR55_08000</name>
</gene>
<protein>
    <submittedName>
        <fullName evidence="1">Lipase</fullName>
    </submittedName>
</protein>
<organism evidence="1 2">
    <name type="scientific">Rhodococcus qingshengii</name>
    <dbReference type="NCBI Taxonomy" id="334542"/>
    <lineage>
        <taxon>Bacteria</taxon>
        <taxon>Bacillati</taxon>
        <taxon>Actinomycetota</taxon>
        <taxon>Actinomycetes</taxon>
        <taxon>Mycobacteriales</taxon>
        <taxon>Nocardiaceae</taxon>
        <taxon>Rhodococcus</taxon>
        <taxon>Rhodococcus erythropolis group</taxon>
    </lineage>
</organism>
<dbReference type="GO" id="GO:0016298">
    <property type="term" value="F:lipase activity"/>
    <property type="evidence" value="ECO:0007669"/>
    <property type="project" value="TreeGrafter"/>
</dbReference>
<dbReference type="Proteomes" id="UP000230886">
    <property type="component" value="Unassembled WGS sequence"/>
</dbReference>
<dbReference type="InterPro" id="IPR029058">
    <property type="entry name" value="AB_hydrolase_fold"/>
</dbReference>
<dbReference type="Gene3D" id="3.40.50.1820">
    <property type="entry name" value="alpha/beta hydrolase"/>
    <property type="match status" value="1"/>
</dbReference>
<evidence type="ECO:0000313" key="1">
    <source>
        <dbReference type="EMBL" id="PCK27864.1"/>
    </source>
</evidence>
<dbReference type="PANTHER" id="PTHR32015">
    <property type="entry name" value="FASTING INDUCED LIPASE"/>
    <property type="match status" value="1"/>
</dbReference>
<dbReference type="Pfam" id="PF01674">
    <property type="entry name" value="Lipase_2"/>
    <property type="match status" value="1"/>
</dbReference>
<proteinExistence type="predicted"/>
<dbReference type="InterPro" id="IPR002918">
    <property type="entry name" value="Lipase_EstA/Esterase_EstB"/>
</dbReference>
<comment type="caution">
    <text evidence="1">The sequence shown here is derived from an EMBL/GenBank/DDBJ whole genome shotgun (WGS) entry which is preliminary data.</text>
</comment>
<dbReference type="PANTHER" id="PTHR32015:SF1">
    <property type="entry name" value="LIPASE"/>
    <property type="match status" value="1"/>
</dbReference>
<evidence type="ECO:0000313" key="2">
    <source>
        <dbReference type="Proteomes" id="UP000230886"/>
    </source>
</evidence>
<name>A0A2A5JE60_RHOSG</name>
<dbReference type="AlphaFoldDB" id="A0A2A5JE60"/>